<dbReference type="InterPro" id="IPR001537">
    <property type="entry name" value="SpoU_MeTrfase"/>
</dbReference>
<protein>
    <submittedName>
        <fullName evidence="5">Trna rrna methyltransferase</fullName>
    </submittedName>
</protein>
<gene>
    <name evidence="5" type="ORF">Naga_101815g2</name>
</gene>
<accession>W7SZL4</accession>
<dbReference type="Gene3D" id="3.40.1280.10">
    <property type="match status" value="1"/>
</dbReference>
<dbReference type="GO" id="GO:0032259">
    <property type="term" value="P:methylation"/>
    <property type="evidence" value="ECO:0007669"/>
    <property type="project" value="UniProtKB-KW"/>
</dbReference>
<dbReference type="GO" id="GO:0008173">
    <property type="term" value="F:RNA methyltransferase activity"/>
    <property type="evidence" value="ECO:0007669"/>
    <property type="project" value="InterPro"/>
</dbReference>
<reference evidence="5 6" key="1">
    <citation type="journal article" date="2014" name="Mol. Plant">
        <title>Chromosome Scale Genome Assembly and Transcriptome Profiling of Nannochloropsis gaditana in Nitrogen Depletion.</title>
        <authorList>
            <person name="Corteggiani Carpinelli E."/>
            <person name="Telatin A."/>
            <person name="Vitulo N."/>
            <person name="Forcato C."/>
            <person name="D'Angelo M."/>
            <person name="Schiavon R."/>
            <person name="Vezzi A."/>
            <person name="Giacometti G.M."/>
            <person name="Morosinotto T."/>
            <person name="Valle G."/>
        </authorList>
    </citation>
    <scope>NUCLEOTIDE SEQUENCE [LARGE SCALE GENOMIC DNA]</scope>
    <source>
        <strain evidence="5 6">B-31</strain>
    </source>
</reference>
<dbReference type="AlphaFoldDB" id="W7SZL4"/>
<feature type="domain" description="tRNA/rRNA methyltransferase SpoU type" evidence="4">
    <location>
        <begin position="26"/>
        <end position="95"/>
    </location>
</feature>
<proteinExistence type="predicted"/>
<sequence length="141" mass="14914">MTWEGGQEGGREGGWTWWAADGSREGATVTAYDDVDWEKPSVLIVGNEGAGLSEEVREALKEGGKEGGLQVRTVEIPLAGGVESLNAAAAGAIIMGEMARQRRRGAGGKEMEREGGKEGGVMKKEEEEGNSGVSERKHAQQ</sequence>
<dbReference type="PANTHER" id="PTHR43191:SF2">
    <property type="entry name" value="RRNA METHYLTRANSFERASE 3, MITOCHONDRIAL"/>
    <property type="match status" value="1"/>
</dbReference>
<dbReference type="PANTHER" id="PTHR43191">
    <property type="entry name" value="RRNA METHYLTRANSFERASE 3"/>
    <property type="match status" value="1"/>
</dbReference>
<keyword evidence="6" id="KW-1185">Reference proteome</keyword>
<dbReference type="InterPro" id="IPR051259">
    <property type="entry name" value="rRNA_Methyltransferase"/>
</dbReference>
<dbReference type="Proteomes" id="UP000019335">
    <property type="component" value="Unassembled WGS sequence"/>
</dbReference>
<name>W7SZL4_9STRA</name>
<evidence type="ECO:0000259" key="4">
    <source>
        <dbReference type="Pfam" id="PF00588"/>
    </source>
</evidence>
<dbReference type="InterPro" id="IPR029028">
    <property type="entry name" value="Alpha/beta_knot_MTases"/>
</dbReference>
<dbReference type="GO" id="GO:0006396">
    <property type="term" value="P:RNA processing"/>
    <property type="evidence" value="ECO:0007669"/>
    <property type="project" value="InterPro"/>
</dbReference>
<dbReference type="GO" id="GO:0003723">
    <property type="term" value="F:RNA binding"/>
    <property type="evidence" value="ECO:0007669"/>
    <property type="project" value="InterPro"/>
</dbReference>
<evidence type="ECO:0000313" key="5">
    <source>
        <dbReference type="EMBL" id="EWM20290.1"/>
    </source>
</evidence>
<keyword evidence="1 5" id="KW-0489">Methyltransferase</keyword>
<dbReference type="EMBL" id="AZIL01003236">
    <property type="protein sequence ID" value="EWM20290.1"/>
    <property type="molecule type" value="Genomic_DNA"/>
</dbReference>
<dbReference type="Pfam" id="PF00588">
    <property type="entry name" value="SpoU_methylase"/>
    <property type="match status" value="1"/>
</dbReference>
<dbReference type="SUPFAM" id="SSF75217">
    <property type="entry name" value="alpha/beta knot"/>
    <property type="match status" value="1"/>
</dbReference>
<keyword evidence="2 5" id="KW-0808">Transferase</keyword>
<organism evidence="5 6">
    <name type="scientific">Nannochloropsis gaditana</name>
    <dbReference type="NCBI Taxonomy" id="72520"/>
    <lineage>
        <taxon>Eukaryota</taxon>
        <taxon>Sar</taxon>
        <taxon>Stramenopiles</taxon>
        <taxon>Ochrophyta</taxon>
        <taxon>Eustigmatophyceae</taxon>
        <taxon>Eustigmatales</taxon>
        <taxon>Monodopsidaceae</taxon>
        <taxon>Nannochloropsis</taxon>
    </lineage>
</organism>
<evidence type="ECO:0000256" key="1">
    <source>
        <dbReference type="ARBA" id="ARBA00022603"/>
    </source>
</evidence>
<dbReference type="InterPro" id="IPR029026">
    <property type="entry name" value="tRNA_m1G_MTases_N"/>
</dbReference>
<evidence type="ECO:0000256" key="3">
    <source>
        <dbReference type="SAM" id="MobiDB-lite"/>
    </source>
</evidence>
<evidence type="ECO:0000313" key="6">
    <source>
        <dbReference type="Proteomes" id="UP000019335"/>
    </source>
</evidence>
<comment type="caution">
    <text evidence="5">The sequence shown here is derived from an EMBL/GenBank/DDBJ whole genome shotgun (WGS) entry which is preliminary data.</text>
</comment>
<feature type="compositionally biased region" description="Basic and acidic residues" evidence="3">
    <location>
        <begin position="107"/>
        <end position="126"/>
    </location>
</feature>
<dbReference type="OrthoDB" id="270651at2759"/>
<evidence type="ECO:0000256" key="2">
    <source>
        <dbReference type="ARBA" id="ARBA00022679"/>
    </source>
</evidence>
<feature type="region of interest" description="Disordered" evidence="3">
    <location>
        <begin position="102"/>
        <end position="141"/>
    </location>
</feature>